<dbReference type="Gene3D" id="1.50.10.130">
    <property type="entry name" value="Terpene synthase, N-terminal domain"/>
    <property type="match status" value="1"/>
</dbReference>
<dbReference type="GO" id="GO:0010597">
    <property type="term" value="P:green leaf volatile biosynthetic process"/>
    <property type="evidence" value="ECO:0007669"/>
    <property type="project" value="UniProtKB-ARBA"/>
</dbReference>
<dbReference type="FunFam" id="1.50.10.130:FF:000002">
    <property type="entry name" value="Ent-copalyl diphosphate synthase, chloroplastic"/>
    <property type="match status" value="1"/>
</dbReference>
<sequence length="589" mass="68143">MSIMAESCANSSNGGNSCMPNPTVRRTGNHHPNVWSDDFIQSLDSPYGGSSYSEQRETLINELHGMFSNGGEEFGLLERISLVDVVQRLGIDRYFQEEIKLALDSIYKHWNHDTFEDLNTTALGFRILRLNRYEVSSDVFQKFKGEEGQFFDFGSSHEDTELAIVLNLYKASELDFPGEKILKEARVFACAYLQKAMKEYNDIKVDTEKPLLMEIEYALKYPWRTRVPRWEAWNFIQILRQQNCNGSFANNIYRIPKTCSQKLLELAILDFNILQAQHQSELKLVSTWWKHSSVTHLDFFRHRHIEFYFWWVCSLFEPEFSASRIGFAKLVTTLSLLDDIYDTYGTVDELRPFTKALIRWDSSMIDNLPDYMKLAFKFTCPIHKEIASEAERKHGSFVHKYIQSCWESYISSYMEEAEWIASKHTPGFDEYLINGESSGGLRIVMVLSLLLVDAPLSDEILEELDSPSSKMRVLVSLLARVVDDVRDFEDEKDHGETASSIECYMKDNHGSTREDALNYVMNLIEGWAQEANKEFLNPSHIPNYCRNLYFNAGMRGIFFLYKDIDGITNSHQKVIMDAITNILMVPIMP</sequence>
<dbReference type="InterPro" id="IPR001906">
    <property type="entry name" value="Terpene_synth_N"/>
</dbReference>
<dbReference type="InterPro" id="IPR008930">
    <property type="entry name" value="Terpenoid_cyclase/PrenylTrfase"/>
</dbReference>
<keyword evidence="6" id="KW-0460">Magnesium</keyword>
<accession>A0A6B7FUL8</accession>
<evidence type="ECO:0000256" key="4">
    <source>
        <dbReference type="ARBA" id="ARBA00008762"/>
    </source>
</evidence>
<dbReference type="InterPro" id="IPR005630">
    <property type="entry name" value="Terpene_synthase_metal-bd"/>
</dbReference>
<comment type="similarity">
    <text evidence="4">Belongs to the terpene synthase family. Tpsd subfamily.</text>
</comment>
<keyword evidence="5" id="KW-0479">Metal-binding</keyword>
<dbReference type="InterPro" id="IPR044814">
    <property type="entry name" value="Terpene_cyclase_plant_C1"/>
</dbReference>
<dbReference type="PANTHER" id="PTHR31225">
    <property type="entry name" value="OS04G0344100 PROTEIN-RELATED"/>
    <property type="match status" value="1"/>
</dbReference>
<dbReference type="InterPro" id="IPR034741">
    <property type="entry name" value="Terpene_cyclase-like_1_C"/>
</dbReference>
<dbReference type="CDD" id="cd00684">
    <property type="entry name" value="Terpene_cyclase_plant_C1"/>
    <property type="match status" value="1"/>
</dbReference>
<dbReference type="SUPFAM" id="SSF48576">
    <property type="entry name" value="Terpenoid synthases"/>
    <property type="match status" value="1"/>
</dbReference>
<dbReference type="PANTHER" id="PTHR31225:SF137">
    <property type="entry name" value="TERPENE SYNTHASE 11-RELATED"/>
    <property type="match status" value="1"/>
</dbReference>
<feature type="region of interest" description="Disordered" evidence="9">
    <location>
        <begin position="1"/>
        <end position="25"/>
    </location>
</feature>
<dbReference type="InterPro" id="IPR050148">
    <property type="entry name" value="Terpene_synthase-like"/>
</dbReference>
<dbReference type="SFLD" id="SFLDG01019">
    <property type="entry name" value="Terpene_Cyclase_Like_1_C_Termi"/>
    <property type="match status" value="1"/>
</dbReference>
<comment type="pathway">
    <text evidence="3">Terpene metabolism; oleoresin biosynthesis.</text>
</comment>
<dbReference type="GO" id="GO:0000287">
    <property type="term" value="F:magnesium ion binding"/>
    <property type="evidence" value="ECO:0007669"/>
    <property type="project" value="InterPro"/>
</dbReference>
<comment type="cofactor">
    <cofactor evidence="1">
        <name>Mn(2+)</name>
        <dbReference type="ChEBI" id="CHEBI:29035"/>
    </cofactor>
</comment>
<dbReference type="SFLD" id="SFLDG01014">
    <property type="entry name" value="Terpene_Cyclase_Like_1_N-term"/>
    <property type="match status" value="1"/>
</dbReference>
<evidence type="ECO:0000259" key="11">
    <source>
        <dbReference type="Pfam" id="PF03936"/>
    </source>
</evidence>
<organism evidence="12">
    <name type="scientific">Chamaecyparis formosensis</name>
    <name type="common">Formosan cypress</name>
    <name type="synonym">Cupressus formosensis</name>
    <dbReference type="NCBI Taxonomy" id="187461"/>
    <lineage>
        <taxon>Eukaryota</taxon>
        <taxon>Viridiplantae</taxon>
        <taxon>Streptophyta</taxon>
        <taxon>Embryophyta</taxon>
        <taxon>Tracheophyta</taxon>
        <taxon>Spermatophyta</taxon>
        <taxon>Pinopsida</taxon>
        <taxon>Pinidae</taxon>
        <taxon>Conifers II</taxon>
        <taxon>Cupressales</taxon>
        <taxon>Cupressaceae</taxon>
        <taxon>Chamaecyparis</taxon>
    </lineage>
</organism>
<dbReference type="SUPFAM" id="SSF48239">
    <property type="entry name" value="Terpenoid cyclases/Protein prenyltransferases"/>
    <property type="match status" value="1"/>
</dbReference>
<evidence type="ECO:0000256" key="2">
    <source>
        <dbReference type="ARBA" id="ARBA00001946"/>
    </source>
</evidence>
<evidence type="ECO:0000256" key="7">
    <source>
        <dbReference type="ARBA" id="ARBA00023239"/>
    </source>
</evidence>
<dbReference type="SMR" id="A0A6B7FUL8"/>
<comment type="cofactor">
    <cofactor evidence="2">
        <name>Mg(2+)</name>
        <dbReference type="ChEBI" id="CHEBI:18420"/>
    </cofactor>
</comment>
<gene>
    <name evidence="12" type="primary">gerA</name>
</gene>
<evidence type="ECO:0000313" key="12">
    <source>
        <dbReference type="EMBL" id="QBM78437.1"/>
    </source>
</evidence>
<comment type="similarity">
    <text evidence="8">Belongs to the terpene synthase family. Tpsa subfamily.</text>
</comment>
<evidence type="ECO:0000259" key="10">
    <source>
        <dbReference type="Pfam" id="PF01397"/>
    </source>
</evidence>
<keyword evidence="7" id="KW-0456">Lyase</keyword>
<dbReference type="Gene3D" id="1.10.600.10">
    <property type="entry name" value="Farnesyl Diphosphate Synthase"/>
    <property type="match status" value="1"/>
</dbReference>
<dbReference type="EMBL" id="MG930776">
    <property type="protein sequence ID" value="QBM78437.1"/>
    <property type="molecule type" value="mRNA"/>
</dbReference>
<name>A0A6B7FUL8_CHAFM</name>
<evidence type="ECO:0000256" key="3">
    <source>
        <dbReference type="ARBA" id="ARBA00005140"/>
    </source>
</evidence>
<evidence type="ECO:0000256" key="5">
    <source>
        <dbReference type="ARBA" id="ARBA00022723"/>
    </source>
</evidence>
<dbReference type="Pfam" id="PF01397">
    <property type="entry name" value="Terpene_synth"/>
    <property type="match status" value="1"/>
</dbReference>
<dbReference type="AlphaFoldDB" id="A0A6B7FUL8"/>
<dbReference type="GO" id="GO:0016102">
    <property type="term" value="P:diterpenoid biosynthetic process"/>
    <property type="evidence" value="ECO:0007669"/>
    <property type="project" value="InterPro"/>
</dbReference>
<evidence type="ECO:0000256" key="8">
    <source>
        <dbReference type="ARBA" id="ARBA00038405"/>
    </source>
</evidence>
<evidence type="ECO:0000256" key="1">
    <source>
        <dbReference type="ARBA" id="ARBA00001936"/>
    </source>
</evidence>
<protein>
    <submittedName>
        <fullName evidence="12">Germacrene A synthase</fullName>
    </submittedName>
</protein>
<dbReference type="GO" id="GO:0010333">
    <property type="term" value="F:terpene synthase activity"/>
    <property type="evidence" value="ECO:0007669"/>
    <property type="project" value="InterPro"/>
</dbReference>
<feature type="domain" description="Terpene synthase metal-binding" evidence="11">
    <location>
        <begin position="295"/>
        <end position="525"/>
    </location>
</feature>
<dbReference type="SFLD" id="SFLDS00005">
    <property type="entry name" value="Isoprenoid_Synthase_Type_I"/>
    <property type="match status" value="1"/>
</dbReference>
<proteinExistence type="evidence at transcript level"/>
<dbReference type="InterPro" id="IPR008949">
    <property type="entry name" value="Isoprenoid_synthase_dom_sf"/>
</dbReference>
<feature type="domain" description="Terpene synthase N-terminal" evidence="10">
    <location>
        <begin position="34"/>
        <end position="219"/>
    </location>
</feature>
<evidence type="ECO:0000256" key="6">
    <source>
        <dbReference type="ARBA" id="ARBA00022842"/>
    </source>
</evidence>
<reference evidence="12" key="1">
    <citation type="submission" date="2018-02" db="EMBL/GenBank/DDBJ databases">
        <title>Gene Cloning and Characterization of Cf-Ger A Terpene Synthases from Chamaecyparis formosensis.</title>
        <authorList>
            <person name="Chu F.-H."/>
            <person name="Li Y.-R."/>
            <person name="Wang C.-X."/>
            <person name="Hong C.-Y."/>
        </authorList>
    </citation>
    <scope>NUCLEOTIDE SEQUENCE</scope>
</reference>
<dbReference type="InterPro" id="IPR036965">
    <property type="entry name" value="Terpene_synth_N_sf"/>
</dbReference>
<dbReference type="Pfam" id="PF03936">
    <property type="entry name" value="Terpene_synth_C"/>
    <property type="match status" value="1"/>
</dbReference>
<evidence type="ECO:0000256" key="9">
    <source>
        <dbReference type="SAM" id="MobiDB-lite"/>
    </source>
</evidence>